<comment type="caution">
    <text evidence="1">The sequence shown here is derived from an EMBL/GenBank/DDBJ whole genome shotgun (WGS) entry which is preliminary data.</text>
</comment>
<dbReference type="EMBL" id="AGXV01000047">
    <property type="protein sequence ID" value="EIY57528.1"/>
    <property type="molecule type" value="Genomic_DNA"/>
</dbReference>
<gene>
    <name evidence="1" type="ORF">HMPREF1071_03939</name>
</gene>
<evidence type="ECO:0000313" key="1">
    <source>
        <dbReference type="EMBL" id="EIY57528.1"/>
    </source>
</evidence>
<name>I9SNT7_9BACE</name>
<dbReference type="AlphaFoldDB" id="I9SNT7"/>
<keyword evidence="2" id="KW-1185">Reference proteome</keyword>
<organism evidence="1 2">
    <name type="scientific">Bacteroides salyersiae CL02T12C01</name>
    <dbReference type="NCBI Taxonomy" id="997887"/>
    <lineage>
        <taxon>Bacteria</taxon>
        <taxon>Pseudomonadati</taxon>
        <taxon>Bacteroidota</taxon>
        <taxon>Bacteroidia</taxon>
        <taxon>Bacteroidales</taxon>
        <taxon>Bacteroidaceae</taxon>
        <taxon>Bacteroides</taxon>
    </lineage>
</organism>
<dbReference type="RefSeq" id="WP_007481910.1">
    <property type="nucleotide sequence ID" value="NZ_JH724309.1"/>
</dbReference>
<reference evidence="1 2" key="1">
    <citation type="submission" date="2012-02" db="EMBL/GenBank/DDBJ databases">
        <title>The Genome Sequence of Bacteroides salyersiae CL02T12C01.</title>
        <authorList>
            <consortium name="The Broad Institute Genome Sequencing Platform"/>
            <person name="Earl A."/>
            <person name="Ward D."/>
            <person name="Feldgarden M."/>
            <person name="Gevers D."/>
            <person name="Zitomersky N.L."/>
            <person name="Coyne M.J."/>
            <person name="Comstock L.E."/>
            <person name="Young S.K."/>
            <person name="Zeng Q."/>
            <person name="Gargeya S."/>
            <person name="Fitzgerald M."/>
            <person name="Haas B."/>
            <person name="Abouelleil A."/>
            <person name="Alvarado L."/>
            <person name="Arachchi H.M."/>
            <person name="Berlin A."/>
            <person name="Chapman S.B."/>
            <person name="Gearin G."/>
            <person name="Goldberg J."/>
            <person name="Griggs A."/>
            <person name="Gujja S."/>
            <person name="Hansen M."/>
            <person name="Heiman D."/>
            <person name="Howarth C."/>
            <person name="Larimer J."/>
            <person name="Lui A."/>
            <person name="MacDonald P.J.P."/>
            <person name="McCowen C."/>
            <person name="Montmayeur A."/>
            <person name="Murphy C."/>
            <person name="Neiman D."/>
            <person name="Pearson M."/>
            <person name="Priest M."/>
            <person name="Roberts A."/>
            <person name="Saif S."/>
            <person name="Shea T."/>
            <person name="Sisk P."/>
            <person name="Stolte C."/>
            <person name="Sykes S."/>
            <person name="Wortman J."/>
            <person name="Nusbaum C."/>
            <person name="Birren B."/>
        </authorList>
    </citation>
    <scope>NUCLEOTIDE SEQUENCE [LARGE SCALE GENOMIC DNA]</scope>
    <source>
        <strain evidence="1 2">CL02T12C01</strain>
    </source>
</reference>
<protein>
    <submittedName>
        <fullName evidence="1">Uncharacterized protein</fullName>
    </submittedName>
</protein>
<dbReference type="PATRIC" id="fig|997887.3.peg.4108"/>
<evidence type="ECO:0000313" key="2">
    <source>
        <dbReference type="Proteomes" id="UP000005150"/>
    </source>
</evidence>
<sequence>MGNLKKKVKNSRVLKGNVVNLDEIAGSFSKEEKEKLLSGTGFVKVLDEELKCLRIDVYPYLM</sequence>
<accession>I9SNT7</accession>
<dbReference type="OrthoDB" id="1049485at2"/>
<dbReference type="Proteomes" id="UP000005150">
    <property type="component" value="Unassembled WGS sequence"/>
</dbReference>
<dbReference type="HOGENOM" id="CLU_2894708_0_0_10"/>
<proteinExistence type="predicted"/>